<dbReference type="AlphaFoldDB" id="A0A2V4MIW9"/>
<dbReference type="OrthoDB" id="7868749at2"/>
<keyword evidence="3" id="KW-1185">Reference proteome</keyword>
<dbReference type="EMBL" id="QFVT01000012">
    <property type="protein sequence ID" value="PYC46561.1"/>
    <property type="molecule type" value="Genomic_DNA"/>
</dbReference>
<organism evidence="2 3">
    <name type="scientific">Litorivita pollutaquae</name>
    <dbReference type="NCBI Taxonomy" id="2200892"/>
    <lineage>
        <taxon>Bacteria</taxon>
        <taxon>Pseudomonadati</taxon>
        <taxon>Pseudomonadota</taxon>
        <taxon>Alphaproteobacteria</taxon>
        <taxon>Rhodobacterales</taxon>
        <taxon>Paracoccaceae</taxon>
        <taxon>Litorivita</taxon>
    </lineage>
</organism>
<dbReference type="Proteomes" id="UP000248012">
    <property type="component" value="Unassembled WGS sequence"/>
</dbReference>
<gene>
    <name evidence="2" type="ORF">DI396_14750</name>
</gene>
<keyword evidence="1" id="KW-0472">Membrane</keyword>
<evidence type="ECO:0000256" key="1">
    <source>
        <dbReference type="SAM" id="Phobius"/>
    </source>
</evidence>
<name>A0A2V4MIW9_9RHOB</name>
<evidence type="ECO:0000313" key="2">
    <source>
        <dbReference type="EMBL" id="PYC46561.1"/>
    </source>
</evidence>
<keyword evidence="1" id="KW-0812">Transmembrane</keyword>
<proteinExistence type="predicted"/>
<accession>A0A2V4MIW9</accession>
<protein>
    <submittedName>
        <fullName evidence="2">Uncharacterized protein</fullName>
    </submittedName>
</protein>
<reference evidence="2 3" key="1">
    <citation type="submission" date="2018-05" db="EMBL/GenBank/DDBJ databases">
        <title>Oceanovita maritima gen. nov., sp. nov., a marine bacterium in the family Rhodobacteraceae isolated from surface seawater of Lundu port Xiamen, China.</title>
        <authorList>
            <person name="Hetharua B.H."/>
            <person name="Min D."/>
            <person name="Liao H."/>
            <person name="Tian Y."/>
        </authorList>
    </citation>
    <scope>NUCLEOTIDE SEQUENCE [LARGE SCALE GENOMIC DNA]</scope>
    <source>
        <strain evidence="2 3">FSX-11</strain>
    </source>
</reference>
<feature type="transmembrane region" description="Helical" evidence="1">
    <location>
        <begin position="51"/>
        <end position="69"/>
    </location>
</feature>
<evidence type="ECO:0000313" key="3">
    <source>
        <dbReference type="Proteomes" id="UP000248012"/>
    </source>
</evidence>
<keyword evidence="1" id="KW-1133">Transmembrane helix</keyword>
<sequence length="161" mass="17859">MRAKAGGLPCGTRTPTLHLDICREIGFCMRTARRLRAGINNRTFHMRTLPLVWLCLAAVFVGLVAAVMTRPTTSDLMDHVPGALRRAVMAQSFIPENLIVAEGLTEICKVSATACFEIVKPQVRQDFTDHLIYNRYAMTGFGRTLACYGLFGQIRCGIRTP</sequence>
<comment type="caution">
    <text evidence="2">The sequence shown here is derived from an EMBL/GenBank/DDBJ whole genome shotgun (WGS) entry which is preliminary data.</text>
</comment>